<keyword evidence="8 12" id="KW-0931">ER-Golgi transport</keyword>
<evidence type="ECO:0000256" key="3">
    <source>
        <dbReference type="ARBA" id="ARBA00009210"/>
    </source>
</evidence>
<gene>
    <name evidence="16" type="ORF">METBIDRAFT_200388</name>
</gene>
<evidence type="ECO:0000256" key="5">
    <source>
        <dbReference type="ARBA" id="ARBA00022723"/>
    </source>
</evidence>
<dbReference type="InterPro" id="IPR006896">
    <property type="entry name" value="Sec23/24_trunk_dom"/>
</dbReference>
<dbReference type="SUPFAM" id="SSF82754">
    <property type="entry name" value="C-terminal, gelsolin-like domain of Sec23/24"/>
    <property type="match status" value="1"/>
</dbReference>
<dbReference type="Pfam" id="PF04815">
    <property type="entry name" value="Sec23_helical"/>
    <property type="match status" value="1"/>
</dbReference>
<evidence type="ECO:0000259" key="15">
    <source>
        <dbReference type="Pfam" id="PF04815"/>
    </source>
</evidence>
<feature type="domain" description="Zinc finger Sec23/Sec24-type" evidence="13">
    <location>
        <begin position="44"/>
        <end position="81"/>
    </location>
</feature>
<feature type="domain" description="Sec23/Sec24 trunk" evidence="14">
    <location>
        <begin position="127"/>
        <end position="335"/>
    </location>
</feature>
<dbReference type="AlphaFoldDB" id="A0A1A0H8T3"/>
<keyword evidence="12" id="KW-0333">Golgi apparatus</keyword>
<evidence type="ECO:0000256" key="9">
    <source>
        <dbReference type="ARBA" id="ARBA00022927"/>
    </source>
</evidence>
<dbReference type="InterPro" id="IPR036174">
    <property type="entry name" value="Znf_Sec23_Sec24_sf"/>
</dbReference>
<dbReference type="SUPFAM" id="SSF81811">
    <property type="entry name" value="Helical domain of Sec23/24"/>
    <property type="match status" value="1"/>
</dbReference>
<dbReference type="InterPro" id="IPR006895">
    <property type="entry name" value="Znf_Sec23_Sec24"/>
</dbReference>
<dbReference type="Proteomes" id="UP000092555">
    <property type="component" value="Unassembled WGS sequence"/>
</dbReference>
<dbReference type="EMBL" id="LXTC01000004">
    <property type="protein sequence ID" value="OBA20529.1"/>
    <property type="molecule type" value="Genomic_DNA"/>
</dbReference>
<keyword evidence="4 12" id="KW-0813">Transport</keyword>
<evidence type="ECO:0000256" key="1">
    <source>
        <dbReference type="ARBA" id="ARBA00004299"/>
    </source>
</evidence>
<keyword evidence="9 12" id="KW-0653">Protein transport</keyword>
<dbReference type="SUPFAM" id="SSF53300">
    <property type="entry name" value="vWA-like"/>
    <property type="match status" value="1"/>
</dbReference>
<keyword evidence="10 12" id="KW-0472">Membrane</keyword>
<dbReference type="Gene3D" id="1.20.120.730">
    <property type="entry name" value="Sec23/Sec24 helical domain"/>
    <property type="match status" value="1"/>
</dbReference>
<dbReference type="GO" id="GO:0090110">
    <property type="term" value="P:COPII-coated vesicle cargo loading"/>
    <property type="evidence" value="ECO:0007669"/>
    <property type="project" value="TreeGrafter"/>
</dbReference>
<dbReference type="GeneID" id="30027903"/>
<feature type="domain" description="Sec23/Sec24 helical" evidence="15">
    <location>
        <begin position="586"/>
        <end position="692"/>
    </location>
</feature>
<dbReference type="PANTHER" id="PTHR11141">
    <property type="entry name" value="PROTEIN TRANSPORT PROTEIN SEC23"/>
    <property type="match status" value="1"/>
</dbReference>
<dbReference type="InterPro" id="IPR037364">
    <property type="entry name" value="Sec23"/>
</dbReference>
<dbReference type="InterPro" id="IPR036465">
    <property type="entry name" value="vWFA_dom_sf"/>
</dbReference>
<dbReference type="Pfam" id="PF04810">
    <property type="entry name" value="zf-Sec23_Sec24"/>
    <property type="match status" value="1"/>
</dbReference>
<dbReference type="GO" id="GO:0008270">
    <property type="term" value="F:zinc ion binding"/>
    <property type="evidence" value="ECO:0007669"/>
    <property type="project" value="InterPro"/>
</dbReference>
<dbReference type="GO" id="GO:0000139">
    <property type="term" value="C:Golgi membrane"/>
    <property type="evidence" value="ECO:0007669"/>
    <property type="project" value="UniProtKB-SubCell"/>
</dbReference>
<keyword evidence="12" id="KW-0963">Cytoplasm</keyword>
<dbReference type="PANTHER" id="PTHR11141:SF0">
    <property type="entry name" value="PROTEIN TRANSPORT PROTEIN SEC23"/>
    <property type="match status" value="1"/>
</dbReference>
<evidence type="ECO:0000313" key="16">
    <source>
        <dbReference type="EMBL" id="OBA20529.1"/>
    </source>
</evidence>
<evidence type="ECO:0000256" key="6">
    <source>
        <dbReference type="ARBA" id="ARBA00022824"/>
    </source>
</evidence>
<sequence length="858" mass="96433">MASIEFNWNVFPSTKTDEKNMVTPLGCIVSPFHNSEVPLSTSEPIACSLCGSYINPHIRVDRDNHSWWCPMCSKISSLPSSFEIHDKDSPNLKIAVEITPSSSNTIDYVLPSDITSSKSLDNDFILTYVIDLYQNIDSLALQEIDSLLLTVAGSIAKLPENTQILLITFSDCVQIHQPGINKSVSVLPKDMKKENVPWSEAFEDIHFFDNLIKRLCQNGGINENDKLNLSHFKALLAPSEMLASYIRDLKPRFTRDVKPNRSTGLASLIAVSLCTKFARPNSQGKLMLFLGGPATLSPGKIVSKKENIRSHNDVANFRAPHFLSASKFYRTLSYMTVGYSPKEAYTSVYSSTGKLVDFAVSENSPKFSIDIYTGSLDQVGVYEMKAMVEAGGGNIFMAENFASTDLQNSYDQNLRVLLNANHICKLTVIPSPSLKVMKILANCTELQSSFQSEKFSSLHHEKISDTITSFDSSLKKRNITNQWFLGSVSCNDSLALFFEMNTASSSSKKPENSRGKGEAVIQLQFKYWSMSKCTMMLRVVTIKRPTTLSLLTSKQATISAEQTEILNLSVQVAKELKWLEGFCGRVWIVLLTRLLISKIDTAIGFENFESIVNQVDDSIIKLLSRNGGVRKKSKSFENPFTKLTQTSILSERFSHLPALAYDLRQNLQLMNIFNCSPDETAYHHLNFLRCNSVLSCKMISPALYRVTGNQLLDVPLDRQSLTYLLFFILDCLDLILIYNHFTCAQDELPLHPSLNDLKVLGNSCTRFLEILELVNEFLLHERPFHPKIITSQSGHSQARYLFSRMAASSSSDDSPPNVESKWLKYFTDLMLTRKRISATASFDEYCEEILERVQNLSI</sequence>
<dbReference type="STRING" id="869754.A0A1A0H8T3"/>
<dbReference type="OrthoDB" id="4093209at2759"/>
<comment type="similarity">
    <text evidence="3 12">Belongs to the SEC23/SEC24 family. SEC23 subfamily.</text>
</comment>
<keyword evidence="11 12" id="KW-0968">Cytoplasmic vesicle</keyword>
<dbReference type="InterPro" id="IPR036180">
    <property type="entry name" value="Gelsolin-like_dom_sf"/>
</dbReference>
<protein>
    <recommendedName>
        <fullName evidence="12">Protein transport protein SEC23</fullName>
    </recommendedName>
</protein>
<evidence type="ECO:0000256" key="2">
    <source>
        <dbReference type="ARBA" id="ARBA00004397"/>
    </source>
</evidence>
<accession>A0A1A0H8T3</accession>
<keyword evidence="17" id="KW-1185">Reference proteome</keyword>
<dbReference type="GO" id="GO:0005789">
    <property type="term" value="C:endoplasmic reticulum membrane"/>
    <property type="evidence" value="ECO:0007669"/>
    <property type="project" value="UniProtKB-SubCell"/>
</dbReference>
<reference evidence="16 17" key="1">
    <citation type="submission" date="2016-05" db="EMBL/GenBank/DDBJ databases">
        <title>Comparative genomics of biotechnologically important yeasts.</title>
        <authorList>
            <consortium name="DOE Joint Genome Institute"/>
            <person name="Riley R."/>
            <person name="Haridas S."/>
            <person name="Wolfe K.H."/>
            <person name="Lopes M.R."/>
            <person name="Hittinger C.T."/>
            <person name="Goker M."/>
            <person name="Salamov A."/>
            <person name="Wisecaver J."/>
            <person name="Long T.M."/>
            <person name="Aerts A.L."/>
            <person name="Barry K."/>
            <person name="Choi C."/>
            <person name="Clum A."/>
            <person name="Coughlan A.Y."/>
            <person name="Deshpande S."/>
            <person name="Douglass A.P."/>
            <person name="Hanson S.J."/>
            <person name="Klenk H.-P."/>
            <person name="LaButti K."/>
            <person name="Lapidus A."/>
            <person name="Lindquist E."/>
            <person name="Lipzen A."/>
            <person name="Meier-kolthoff J.P."/>
            <person name="Ohm R.A."/>
            <person name="Otillar R.P."/>
            <person name="Pangilinan J."/>
            <person name="Peng Y."/>
            <person name="Rokas A."/>
            <person name="Rosa C.A."/>
            <person name="Scheuner C."/>
            <person name="Sibirny A.A."/>
            <person name="Slot J.C."/>
            <person name="Stielow J.B."/>
            <person name="Sun H."/>
            <person name="Kurtzman C.P."/>
            <person name="Blackwell M."/>
            <person name="Grigoriev I.V."/>
            <person name="Jeffries T.W."/>
        </authorList>
    </citation>
    <scope>NUCLEOTIDE SEQUENCE [LARGE SCALE GENOMIC DNA]</scope>
    <source>
        <strain evidence="16 17">NRRL YB-4993</strain>
    </source>
</reference>
<evidence type="ECO:0000313" key="17">
    <source>
        <dbReference type="Proteomes" id="UP000092555"/>
    </source>
</evidence>
<keyword evidence="6 12" id="KW-0256">Endoplasmic reticulum</keyword>
<keyword evidence="7 12" id="KW-0862">Zinc</keyword>
<dbReference type="Pfam" id="PF04811">
    <property type="entry name" value="Sec23_trunk"/>
    <property type="match status" value="1"/>
</dbReference>
<dbReference type="InterPro" id="IPR006900">
    <property type="entry name" value="Sec23/24_helical_dom"/>
</dbReference>
<evidence type="ECO:0000256" key="4">
    <source>
        <dbReference type="ARBA" id="ARBA00022448"/>
    </source>
</evidence>
<evidence type="ECO:0000256" key="10">
    <source>
        <dbReference type="ARBA" id="ARBA00023136"/>
    </source>
</evidence>
<dbReference type="GO" id="GO:0005096">
    <property type="term" value="F:GTPase activator activity"/>
    <property type="evidence" value="ECO:0007669"/>
    <property type="project" value="TreeGrafter"/>
</dbReference>
<dbReference type="GO" id="GO:0070971">
    <property type="term" value="C:endoplasmic reticulum exit site"/>
    <property type="evidence" value="ECO:0007669"/>
    <property type="project" value="TreeGrafter"/>
</dbReference>
<dbReference type="SUPFAM" id="SSF81995">
    <property type="entry name" value="beta-sandwich domain of Sec23/24"/>
    <property type="match status" value="1"/>
</dbReference>
<comment type="subcellular location">
    <subcellularLocation>
        <location evidence="12">Cytoplasm</location>
    </subcellularLocation>
    <subcellularLocation>
        <location evidence="1 12">Cytoplasmic vesicle</location>
        <location evidence="1 12">COPII-coated vesicle membrane</location>
        <topology evidence="1 12">Peripheral membrane protein</topology>
        <orientation evidence="1 12">Cytoplasmic side</orientation>
    </subcellularLocation>
    <subcellularLocation>
        <location evidence="2 12">Endoplasmic reticulum membrane</location>
        <topology evidence="2 12">Peripheral membrane protein</topology>
        <orientation evidence="2 12">Cytoplasmic side</orientation>
    </subcellularLocation>
    <subcellularLocation>
        <location evidence="12">Golgi apparatus membrane</location>
        <topology evidence="12">Peripheral membrane protein</topology>
        <orientation evidence="12">Cytoplasmic side</orientation>
    </subcellularLocation>
</comment>
<dbReference type="SUPFAM" id="SSF82919">
    <property type="entry name" value="Zn-finger domain of Sec23/24"/>
    <property type="match status" value="1"/>
</dbReference>
<comment type="function">
    <text evidence="12">Component of the coat protein complex II (COPII) which promotes the formation of transport vesicles from the endoplasmic reticulum (ER). The coat has two main functions, the physical deformation of the endoplasmic reticulum membrane into vesicles and the selection of cargo molecules.</text>
</comment>
<evidence type="ECO:0000256" key="12">
    <source>
        <dbReference type="RuleBase" id="RU365030"/>
    </source>
</evidence>
<evidence type="ECO:0000259" key="14">
    <source>
        <dbReference type="Pfam" id="PF04811"/>
    </source>
</evidence>
<dbReference type="Gene3D" id="3.40.20.10">
    <property type="entry name" value="Severin"/>
    <property type="match status" value="1"/>
</dbReference>
<dbReference type="InterPro" id="IPR036175">
    <property type="entry name" value="Sec23/24_helical_dom_sf"/>
</dbReference>
<name>A0A1A0H8T3_9ASCO</name>
<comment type="caution">
    <text evidence="16">The sequence shown here is derived from an EMBL/GenBank/DDBJ whole genome shotgun (WGS) entry which is preliminary data.</text>
</comment>
<keyword evidence="5 12" id="KW-0479">Metal-binding</keyword>
<evidence type="ECO:0000256" key="11">
    <source>
        <dbReference type="ARBA" id="ARBA00023329"/>
    </source>
</evidence>
<organism evidence="16 17">
    <name type="scientific">Metschnikowia bicuspidata var. bicuspidata NRRL YB-4993</name>
    <dbReference type="NCBI Taxonomy" id="869754"/>
    <lineage>
        <taxon>Eukaryota</taxon>
        <taxon>Fungi</taxon>
        <taxon>Dikarya</taxon>
        <taxon>Ascomycota</taxon>
        <taxon>Saccharomycotina</taxon>
        <taxon>Pichiomycetes</taxon>
        <taxon>Metschnikowiaceae</taxon>
        <taxon>Metschnikowia</taxon>
    </lineage>
</organism>
<evidence type="ECO:0000256" key="8">
    <source>
        <dbReference type="ARBA" id="ARBA00022892"/>
    </source>
</evidence>
<proteinExistence type="inferred from homology"/>
<dbReference type="RefSeq" id="XP_018711051.1">
    <property type="nucleotide sequence ID" value="XM_018854927.1"/>
</dbReference>
<dbReference type="Gene3D" id="2.30.30.380">
    <property type="entry name" value="Zn-finger domain of Sec23/24"/>
    <property type="match status" value="1"/>
</dbReference>
<dbReference type="GO" id="GO:0030127">
    <property type="term" value="C:COPII vesicle coat"/>
    <property type="evidence" value="ECO:0007669"/>
    <property type="project" value="InterPro"/>
</dbReference>
<evidence type="ECO:0000256" key="7">
    <source>
        <dbReference type="ARBA" id="ARBA00022833"/>
    </source>
</evidence>
<dbReference type="InterPro" id="IPR029006">
    <property type="entry name" value="ADF-H/Gelsolin-like_dom_sf"/>
</dbReference>
<evidence type="ECO:0000259" key="13">
    <source>
        <dbReference type="Pfam" id="PF04810"/>
    </source>
</evidence>
<dbReference type="GO" id="GO:0006886">
    <property type="term" value="P:intracellular protein transport"/>
    <property type="evidence" value="ECO:0007669"/>
    <property type="project" value="InterPro"/>
</dbReference>
<dbReference type="Gene3D" id="3.40.50.410">
    <property type="entry name" value="von Willebrand factor, type A domain"/>
    <property type="match status" value="1"/>
</dbReference>